<feature type="transmembrane region" description="Helical" evidence="6">
    <location>
        <begin position="143"/>
        <end position="165"/>
    </location>
</feature>
<evidence type="ECO:0000256" key="1">
    <source>
        <dbReference type="ARBA" id="ARBA00004651"/>
    </source>
</evidence>
<dbReference type="Proteomes" id="UP000252914">
    <property type="component" value="Unassembled WGS sequence"/>
</dbReference>
<feature type="compositionally biased region" description="Low complexity" evidence="5">
    <location>
        <begin position="494"/>
        <end position="539"/>
    </location>
</feature>
<feature type="transmembrane region" description="Helical" evidence="6">
    <location>
        <begin position="327"/>
        <end position="352"/>
    </location>
</feature>
<dbReference type="EMBL" id="QOIN01000028">
    <property type="protein sequence ID" value="RCG27645.1"/>
    <property type="molecule type" value="Genomic_DNA"/>
</dbReference>
<feature type="transmembrane region" description="Helical" evidence="6">
    <location>
        <begin position="48"/>
        <end position="66"/>
    </location>
</feature>
<gene>
    <name evidence="8" type="ORF">DTL70_04780</name>
</gene>
<dbReference type="AlphaFoldDB" id="A0A367FD78"/>
<keyword evidence="4 6" id="KW-0472">Membrane</keyword>
<feature type="transmembrane region" description="Helical" evidence="6">
    <location>
        <begin position="78"/>
        <end position="99"/>
    </location>
</feature>
<dbReference type="Pfam" id="PF00083">
    <property type="entry name" value="Sugar_tr"/>
    <property type="match status" value="1"/>
</dbReference>
<dbReference type="PANTHER" id="PTHR23508">
    <property type="entry name" value="CARBOXYLIC ACID TRANSPORTER PROTEIN HOMOLOG"/>
    <property type="match status" value="1"/>
</dbReference>
<feature type="transmembrane region" description="Helical" evidence="6">
    <location>
        <begin position="274"/>
        <end position="294"/>
    </location>
</feature>
<evidence type="ECO:0000256" key="6">
    <source>
        <dbReference type="SAM" id="Phobius"/>
    </source>
</evidence>
<feature type="transmembrane region" description="Helical" evidence="6">
    <location>
        <begin position="300"/>
        <end position="320"/>
    </location>
</feature>
<dbReference type="GO" id="GO:0046943">
    <property type="term" value="F:carboxylic acid transmembrane transporter activity"/>
    <property type="evidence" value="ECO:0007669"/>
    <property type="project" value="TreeGrafter"/>
</dbReference>
<comment type="subcellular location">
    <subcellularLocation>
        <location evidence="1">Cell membrane</location>
        <topology evidence="1">Multi-pass membrane protein</topology>
    </subcellularLocation>
</comment>
<evidence type="ECO:0000259" key="7">
    <source>
        <dbReference type="PROSITE" id="PS50850"/>
    </source>
</evidence>
<evidence type="ECO:0000313" key="9">
    <source>
        <dbReference type="Proteomes" id="UP000252914"/>
    </source>
</evidence>
<dbReference type="PROSITE" id="PS50850">
    <property type="entry name" value="MFS"/>
    <property type="match status" value="1"/>
</dbReference>
<keyword evidence="3 6" id="KW-1133">Transmembrane helix</keyword>
<dbReference type="RefSeq" id="WP_114020552.1">
    <property type="nucleotide sequence ID" value="NZ_QOIN01000028.1"/>
</dbReference>
<feature type="transmembrane region" description="Helical" evidence="6">
    <location>
        <begin position="105"/>
        <end position="123"/>
    </location>
</feature>
<feature type="transmembrane region" description="Helical" evidence="6">
    <location>
        <begin position="423"/>
        <end position="444"/>
    </location>
</feature>
<feature type="domain" description="Major facilitator superfamily (MFS) profile" evidence="7">
    <location>
        <begin position="10"/>
        <end position="449"/>
    </location>
</feature>
<comment type="caution">
    <text evidence="8">The sequence shown here is derived from an EMBL/GenBank/DDBJ whole genome shotgun (WGS) entry which is preliminary data.</text>
</comment>
<dbReference type="InterPro" id="IPR036259">
    <property type="entry name" value="MFS_trans_sf"/>
</dbReference>
<keyword evidence="9" id="KW-1185">Reference proteome</keyword>
<keyword evidence="2 6" id="KW-0812">Transmembrane</keyword>
<evidence type="ECO:0000256" key="2">
    <source>
        <dbReference type="ARBA" id="ARBA00022692"/>
    </source>
</evidence>
<dbReference type="CDD" id="cd17316">
    <property type="entry name" value="MFS_SV2_like"/>
    <property type="match status" value="1"/>
</dbReference>
<evidence type="ECO:0000313" key="8">
    <source>
        <dbReference type="EMBL" id="RCG27645.1"/>
    </source>
</evidence>
<accession>A0A367FD78</accession>
<dbReference type="Gene3D" id="1.20.1250.20">
    <property type="entry name" value="MFS general substrate transporter like domains"/>
    <property type="match status" value="1"/>
</dbReference>
<reference evidence="8 9" key="1">
    <citation type="submission" date="2018-06" db="EMBL/GenBank/DDBJ databases">
        <title>Streptomyces reniochalinae sp. nov. and Streptomyces diacarnus sp. nov. from marine sponges.</title>
        <authorList>
            <person name="Li L."/>
        </authorList>
    </citation>
    <scope>NUCLEOTIDE SEQUENCE [LARGE SCALE GENOMIC DNA]</scope>
    <source>
        <strain evidence="8 9">LHW51701</strain>
    </source>
</reference>
<proteinExistence type="predicted"/>
<evidence type="ECO:0000256" key="5">
    <source>
        <dbReference type="SAM" id="MobiDB-lite"/>
    </source>
</evidence>
<dbReference type="InterPro" id="IPR020846">
    <property type="entry name" value="MFS_dom"/>
</dbReference>
<evidence type="ECO:0000256" key="3">
    <source>
        <dbReference type="ARBA" id="ARBA00022989"/>
    </source>
</evidence>
<dbReference type="InterPro" id="IPR005828">
    <property type="entry name" value="MFS_sugar_transport-like"/>
</dbReference>
<feature type="transmembrane region" description="Helical" evidence="6">
    <location>
        <begin position="358"/>
        <end position="379"/>
    </location>
</feature>
<feature type="compositionally biased region" description="Low complexity" evidence="5">
    <location>
        <begin position="554"/>
        <end position="565"/>
    </location>
</feature>
<protein>
    <submittedName>
        <fullName evidence="8">MFS transporter</fullName>
    </submittedName>
</protein>
<evidence type="ECO:0000256" key="4">
    <source>
        <dbReference type="ARBA" id="ARBA00023136"/>
    </source>
</evidence>
<feature type="region of interest" description="Disordered" evidence="5">
    <location>
        <begin position="471"/>
        <end position="586"/>
    </location>
</feature>
<dbReference type="PANTHER" id="PTHR23508:SF10">
    <property type="entry name" value="CARBOXYLIC ACID TRANSPORTER PROTEIN HOMOLOG"/>
    <property type="match status" value="1"/>
</dbReference>
<dbReference type="SUPFAM" id="SSF103473">
    <property type="entry name" value="MFS general substrate transporter"/>
    <property type="match status" value="1"/>
</dbReference>
<feature type="transmembrane region" description="Helical" evidence="6">
    <location>
        <begin position="391"/>
        <end position="411"/>
    </location>
</feature>
<feature type="transmembrane region" description="Helical" evidence="6">
    <location>
        <begin position="171"/>
        <end position="190"/>
    </location>
</feature>
<sequence length="586" mass="61515">MPWSGFHTKMIAALGCAWILDGLEITVASSVTSILTQEDTLGLSSSEAGLIATVYLVGQVTGALFFGRMADRFGRRKLFLLTFGVYLFGSGMTALTYGQGPSWDAYLYLTRFVAGTGIGGEYAAINSAIQEMMPARFRGRVDLLVNGTYWAGAIVGTLAELMILAYFDDTVAWRIGFLLGPVLGFSVLFVRRHLPESPRWLIMNGREAEAEAAIGRIEEAVRRHGKKLPPVDEKDAIEISESAHSTYVTLLRVLFREYPKRAVLASTLMITQSFLYNAIFFTYTLVLTTFYGVSAASAPMYLLAFAAGNLLGPIVLGPLFDIVGRRWLIAGTYLFSGCALAVTASLFAANVLTATTQTVAWCVIFFFASAGASSGYLTAGEIFPLEVRGKAIALFFAIGQAAGATGPYLYGWLIGDGSNRGRLYVGFLVGAIIMVIGGLAETFLGVDAERKPLESVAKPLSVVRTSVGAARRRTVRKLRKPGERPGAPPGAGTPPGVEQPPGGAPGAGAEAPPGAGTGVPPVAGVREAAEAGAALGSGPVEPEPAALPDEASKATPGATPDGTAAEAKDNNDPDPGDEPTADTPAV</sequence>
<name>A0A367FD78_9ACTN</name>
<organism evidence="8 9">
    <name type="scientific">Streptomyces diacarni</name>
    <dbReference type="NCBI Taxonomy" id="2800381"/>
    <lineage>
        <taxon>Bacteria</taxon>
        <taxon>Bacillati</taxon>
        <taxon>Actinomycetota</taxon>
        <taxon>Actinomycetes</taxon>
        <taxon>Kitasatosporales</taxon>
        <taxon>Streptomycetaceae</taxon>
        <taxon>Streptomyces</taxon>
    </lineage>
</organism>
<dbReference type="GO" id="GO:0005886">
    <property type="term" value="C:plasma membrane"/>
    <property type="evidence" value="ECO:0007669"/>
    <property type="project" value="UniProtKB-SubCell"/>
</dbReference>
<feature type="transmembrane region" description="Helical" evidence="6">
    <location>
        <begin position="12"/>
        <end position="36"/>
    </location>
</feature>